<dbReference type="OrthoDB" id="9132670at2"/>
<protein>
    <submittedName>
        <fullName evidence="1">Uncharacterized protein</fullName>
    </submittedName>
</protein>
<evidence type="ECO:0000313" key="1">
    <source>
        <dbReference type="EMBL" id="OOV06907.1"/>
    </source>
</evidence>
<dbReference type="Proteomes" id="UP000190750">
    <property type="component" value="Unassembled WGS sequence"/>
</dbReference>
<dbReference type="STRING" id="28066.RF819_09330"/>
<organism evidence="1 2">
    <name type="scientific">Rhodoferax fermentans</name>
    <dbReference type="NCBI Taxonomy" id="28066"/>
    <lineage>
        <taxon>Bacteria</taxon>
        <taxon>Pseudomonadati</taxon>
        <taxon>Pseudomonadota</taxon>
        <taxon>Betaproteobacteria</taxon>
        <taxon>Burkholderiales</taxon>
        <taxon>Comamonadaceae</taxon>
        <taxon>Rhodoferax</taxon>
    </lineage>
</organism>
<evidence type="ECO:0000313" key="2">
    <source>
        <dbReference type="Proteomes" id="UP000190750"/>
    </source>
</evidence>
<dbReference type="EMBL" id="MTJN01000002">
    <property type="protein sequence ID" value="OOV06907.1"/>
    <property type="molecule type" value="Genomic_DNA"/>
</dbReference>
<reference evidence="1 2" key="1">
    <citation type="submission" date="2017-01" db="EMBL/GenBank/DDBJ databases">
        <title>Genome sequencing of Rhodoferax fermentans JCM 7819.</title>
        <authorList>
            <person name="Kim Y.J."/>
            <person name="Farh M.E.-A."/>
            <person name="Yang D.-C."/>
        </authorList>
    </citation>
    <scope>NUCLEOTIDE SEQUENCE [LARGE SCALE GENOMIC DNA]</scope>
    <source>
        <strain evidence="1 2">JCM 7819</strain>
    </source>
</reference>
<accession>A0A1T1AS72</accession>
<comment type="caution">
    <text evidence="1">The sequence shown here is derived from an EMBL/GenBank/DDBJ whole genome shotgun (WGS) entry which is preliminary data.</text>
</comment>
<gene>
    <name evidence="1" type="ORF">RF819_09330</name>
</gene>
<name>A0A1T1AS72_RHOFE</name>
<keyword evidence="2" id="KW-1185">Reference proteome</keyword>
<sequence>MKIKNEAVTTPAAVVQSDMAGATVKVNAKLAPNAEIDLAAISAELTAKNKADAADAAEKALKKAASAMKKADKKSEADDKIAAAKKAVVFFKQLVTEREGWEQNAYKTSNDQLYALLQKCYGFYNDMAGSTAAAAGKRDGLNRYIEQKGYNFASATHTLTKIVKCVFGVDRRRVSAYGIALRFALDSKVAVQDLPAFIYDNGGVEQMRLAKSTTAMTVKQKAEVAQEAVSANTLAVVTSADFANTFDAGKIGKHVVLIGTWQQDGSVIARAVVQNDGVVNAALASYYSANKEAVKGKKVEMTAANDDRAAQEALELAVLEA</sequence>
<dbReference type="RefSeq" id="WP_078364731.1">
    <property type="nucleotide sequence ID" value="NZ_MTJN01000002.1"/>
</dbReference>
<proteinExistence type="predicted"/>
<dbReference type="AlphaFoldDB" id="A0A1T1AS72"/>